<sequence length="220" mass="22769">MSSSVPSTPPESGSAHLYVASFIPYDGGITPVDNVRIRLTNTQTGAVTLATAPTDLTLNVGTYRYETLAWPDGLKLISGSGNVELGLLGNHIQISFARVDDGGDGTTGILQLVKTDRITGAKLPGAGFALSTCSGQSLGTVTTGDGGVVNHEVAPGCYRAREITAPKGYVAEDRTYTVDVSTDKVSTVTVYNTPVGHVSDRHPASRVPLSSVPSGPVSQP</sequence>
<name>H5TU25_GORO1</name>
<feature type="compositionally biased region" description="Low complexity" evidence="1">
    <location>
        <begin position="205"/>
        <end position="220"/>
    </location>
</feature>
<evidence type="ECO:0000313" key="3">
    <source>
        <dbReference type="EMBL" id="GAB36983.1"/>
    </source>
</evidence>
<dbReference type="Gene3D" id="2.60.40.10">
    <property type="entry name" value="Immunoglobulins"/>
    <property type="match status" value="1"/>
</dbReference>
<dbReference type="Proteomes" id="UP000005038">
    <property type="component" value="Unassembled WGS sequence"/>
</dbReference>
<dbReference type="Pfam" id="PF17802">
    <property type="entry name" value="SpaA"/>
    <property type="match status" value="1"/>
</dbReference>
<dbReference type="STRING" id="1108044.GOOTI_251_00060"/>
<proteinExistence type="predicted"/>
<evidence type="ECO:0000256" key="1">
    <source>
        <dbReference type="SAM" id="MobiDB-lite"/>
    </source>
</evidence>
<dbReference type="InterPro" id="IPR013783">
    <property type="entry name" value="Ig-like_fold"/>
</dbReference>
<evidence type="ECO:0000259" key="2">
    <source>
        <dbReference type="Pfam" id="PF17802"/>
    </source>
</evidence>
<gene>
    <name evidence="3" type="ORF">GOOTI_251_00060</name>
</gene>
<accession>H5TU25</accession>
<dbReference type="GO" id="GO:0005975">
    <property type="term" value="P:carbohydrate metabolic process"/>
    <property type="evidence" value="ECO:0007669"/>
    <property type="project" value="UniProtKB-ARBA"/>
</dbReference>
<dbReference type="InterPro" id="IPR041033">
    <property type="entry name" value="SpaA_PFL_dom_1"/>
</dbReference>
<reference evidence="3" key="1">
    <citation type="submission" date="2012-02" db="EMBL/GenBank/DDBJ databases">
        <title>Whole genome shotgun sequence of Gordonia otitidis NBRC 100426.</title>
        <authorList>
            <person name="Yoshida I."/>
            <person name="Hosoyama A."/>
            <person name="Tsuchikane K."/>
            <person name="Katsumata H."/>
            <person name="Yamazaki S."/>
            <person name="Fujita N."/>
        </authorList>
    </citation>
    <scope>NUCLEOTIDE SEQUENCE [LARGE SCALE GENOMIC DNA]</scope>
    <source>
        <strain evidence="3">NBRC 100426</strain>
    </source>
</reference>
<evidence type="ECO:0000313" key="4">
    <source>
        <dbReference type="Proteomes" id="UP000005038"/>
    </source>
</evidence>
<comment type="caution">
    <text evidence="3">The sequence shown here is derived from an EMBL/GenBank/DDBJ whole genome shotgun (WGS) entry which is preliminary data.</text>
</comment>
<feature type="domain" description="SpaA-like prealbumin fold" evidence="2">
    <location>
        <begin position="110"/>
        <end position="193"/>
    </location>
</feature>
<dbReference type="EMBL" id="BAFB01000251">
    <property type="protein sequence ID" value="GAB36983.1"/>
    <property type="molecule type" value="Genomic_DNA"/>
</dbReference>
<protein>
    <recommendedName>
        <fullName evidence="2">SpaA-like prealbumin fold domain-containing protein</fullName>
    </recommendedName>
</protein>
<keyword evidence="4" id="KW-1185">Reference proteome</keyword>
<feature type="region of interest" description="Disordered" evidence="1">
    <location>
        <begin position="195"/>
        <end position="220"/>
    </location>
</feature>
<dbReference type="AlphaFoldDB" id="H5TU25"/>
<organism evidence="3 4">
    <name type="scientific">Gordonia otitidis (strain DSM 44809 / CCUG 52243 / JCM 12355 / NBRC 100426 / IFM 10032)</name>
    <dbReference type="NCBI Taxonomy" id="1108044"/>
    <lineage>
        <taxon>Bacteria</taxon>
        <taxon>Bacillati</taxon>
        <taxon>Actinomycetota</taxon>
        <taxon>Actinomycetes</taxon>
        <taxon>Mycobacteriales</taxon>
        <taxon>Gordoniaceae</taxon>
        <taxon>Gordonia</taxon>
    </lineage>
</organism>